<dbReference type="EMBL" id="FNDD01000002">
    <property type="protein sequence ID" value="SDG75547.1"/>
    <property type="molecule type" value="Genomic_DNA"/>
</dbReference>
<feature type="domain" description="Pyridoxamine 5'-phosphate oxidase N-terminal" evidence="1">
    <location>
        <begin position="55"/>
        <end position="175"/>
    </location>
</feature>
<evidence type="ECO:0000313" key="2">
    <source>
        <dbReference type="EMBL" id="SDG75547.1"/>
    </source>
</evidence>
<dbReference type="SUPFAM" id="SSF50475">
    <property type="entry name" value="FMN-binding split barrel"/>
    <property type="match status" value="1"/>
</dbReference>
<dbReference type="AlphaFoldDB" id="A0A1G7WUC9"/>
<dbReference type="Proteomes" id="UP000198854">
    <property type="component" value="Unassembled WGS sequence"/>
</dbReference>
<proteinExistence type="predicted"/>
<name>A0A1G7WUC9_9VIBR</name>
<dbReference type="InterPro" id="IPR024029">
    <property type="entry name" value="Pyridox_Oxase_FMN-dep"/>
</dbReference>
<accession>A0A1G7WUC9</accession>
<evidence type="ECO:0000313" key="3">
    <source>
        <dbReference type="Proteomes" id="UP000198854"/>
    </source>
</evidence>
<dbReference type="PANTHER" id="PTHR42815:SF2">
    <property type="entry name" value="FAD-BINDING, PUTATIVE (AFU_ORTHOLOGUE AFUA_6G07600)-RELATED"/>
    <property type="match status" value="1"/>
</dbReference>
<dbReference type="Gene3D" id="2.30.110.10">
    <property type="entry name" value="Electron Transport, Fmn-binding Protein, Chain A"/>
    <property type="match status" value="1"/>
</dbReference>
<evidence type="ECO:0000259" key="1">
    <source>
        <dbReference type="Pfam" id="PF01243"/>
    </source>
</evidence>
<protein>
    <recommendedName>
        <fullName evidence="1">Pyridoxamine 5'-phosphate oxidase N-terminal domain-containing protein</fullName>
    </recommendedName>
</protein>
<sequence>MIFDNPVMMIEIIKNHYQYNLQGFKVSTFQSEADLAQVYPQPHPLAKSKAIGVIDPHSETFIAHSPLVLVSSVDEFGFPDISPRGGDKGFVKVLDSHTLAFADSAGNNRLDTYKNLVKQQQVGLMFMVPGVDEILRVKGEATLSREPELLEAFAVKEKPAKLVMVVKVKELFFHCAKALMLAKPWQQETYTQREFLPSLLQIIKDQQAAVGK</sequence>
<dbReference type="STRING" id="861298.SAMN04488136_102175"/>
<dbReference type="Pfam" id="PF01243">
    <property type="entry name" value="PNPOx_N"/>
    <property type="match status" value="1"/>
</dbReference>
<gene>
    <name evidence="2" type="ORF">SAMN04488136_102175</name>
</gene>
<dbReference type="InterPro" id="IPR011576">
    <property type="entry name" value="Pyridox_Oxase_N"/>
</dbReference>
<dbReference type="InterPro" id="IPR012349">
    <property type="entry name" value="Split_barrel_FMN-bd"/>
</dbReference>
<keyword evidence="3" id="KW-1185">Reference proteome</keyword>
<reference evidence="2 3" key="1">
    <citation type="submission" date="2016-10" db="EMBL/GenBank/DDBJ databases">
        <authorList>
            <person name="de Groot N.N."/>
        </authorList>
    </citation>
    <scope>NUCLEOTIDE SEQUENCE [LARGE SCALE GENOMIC DNA]</scope>
    <source>
        <strain evidence="2 3">CGMCC 1.10228</strain>
    </source>
</reference>
<organism evidence="2 3">
    <name type="scientific">Vibrio xiamenensis</name>
    <dbReference type="NCBI Taxonomy" id="861298"/>
    <lineage>
        <taxon>Bacteria</taxon>
        <taxon>Pseudomonadati</taxon>
        <taxon>Pseudomonadota</taxon>
        <taxon>Gammaproteobacteria</taxon>
        <taxon>Vibrionales</taxon>
        <taxon>Vibrionaceae</taxon>
        <taxon>Vibrio</taxon>
    </lineage>
</organism>
<dbReference type="PANTHER" id="PTHR42815">
    <property type="entry name" value="FAD-BINDING, PUTATIVE (AFU_ORTHOLOGUE AFUA_6G07600)-RELATED"/>
    <property type="match status" value="1"/>
</dbReference>
<dbReference type="NCBIfam" id="TIGR04025">
    <property type="entry name" value="PPOX_FMN_DR2398"/>
    <property type="match status" value="1"/>
</dbReference>